<protein>
    <submittedName>
        <fullName evidence="3">CapZ-interacting protein kinase substrate CapZIP</fullName>
    </submittedName>
</protein>
<feature type="compositionally biased region" description="Basic and acidic residues" evidence="1">
    <location>
        <begin position="258"/>
        <end position="280"/>
    </location>
</feature>
<reference evidence="4" key="2">
    <citation type="submission" date="2019-02" db="EMBL/GenBank/DDBJ databases">
        <title>Opniocepnalus argus Var Kimnra genome.</title>
        <authorList>
            <person name="Zhou C."/>
            <person name="Xiao S."/>
        </authorList>
    </citation>
    <scope>NUCLEOTIDE SEQUENCE [LARGE SCALE GENOMIC DNA]</scope>
</reference>
<keyword evidence="3" id="KW-0808">Transferase</keyword>
<organism evidence="3 4">
    <name type="scientific">Channa argus</name>
    <name type="common">Northern snakehead</name>
    <name type="synonym">Ophicephalus argus</name>
    <dbReference type="NCBI Taxonomy" id="215402"/>
    <lineage>
        <taxon>Eukaryota</taxon>
        <taxon>Metazoa</taxon>
        <taxon>Chordata</taxon>
        <taxon>Craniata</taxon>
        <taxon>Vertebrata</taxon>
        <taxon>Euteleostomi</taxon>
        <taxon>Actinopterygii</taxon>
        <taxon>Neopterygii</taxon>
        <taxon>Teleostei</taxon>
        <taxon>Neoteleostei</taxon>
        <taxon>Acanthomorphata</taxon>
        <taxon>Anabantaria</taxon>
        <taxon>Anabantiformes</taxon>
        <taxon>Channoidei</taxon>
        <taxon>Channidae</taxon>
        <taxon>Channa</taxon>
    </lineage>
</organism>
<gene>
    <name evidence="3" type="ORF">EXN66_Car021180</name>
</gene>
<evidence type="ECO:0000259" key="2">
    <source>
        <dbReference type="Pfam" id="PF15255"/>
    </source>
</evidence>
<dbReference type="EMBL" id="CM015733">
    <property type="protein sequence ID" value="KAF3705489.1"/>
    <property type="molecule type" value="Genomic_DNA"/>
</dbReference>
<feature type="compositionally biased region" description="Basic and acidic residues" evidence="1">
    <location>
        <begin position="312"/>
        <end position="321"/>
    </location>
</feature>
<evidence type="ECO:0000313" key="3">
    <source>
        <dbReference type="EMBL" id="KAF3705489.1"/>
    </source>
</evidence>
<feature type="compositionally biased region" description="Low complexity" evidence="1">
    <location>
        <begin position="85"/>
        <end position="103"/>
    </location>
</feature>
<feature type="domain" description="FAM21/CAPZIP" evidence="2">
    <location>
        <begin position="64"/>
        <end position="178"/>
    </location>
</feature>
<dbReference type="GO" id="GO:0016301">
    <property type="term" value="F:kinase activity"/>
    <property type="evidence" value="ECO:0007669"/>
    <property type="project" value="UniProtKB-KW"/>
</dbReference>
<feature type="compositionally biased region" description="Basic and acidic residues" evidence="1">
    <location>
        <begin position="1"/>
        <end position="11"/>
    </location>
</feature>
<feature type="compositionally biased region" description="Basic residues" evidence="1">
    <location>
        <begin position="158"/>
        <end position="176"/>
    </location>
</feature>
<feature type="region of interest" description="Disordered" evidence="1">
    <location>
        <begin position="85"/>
        <end position="328"/>
    </location>
</feature>
<dbReference type="InterPro" id="IPR029341">
    <property type="entry name" value="FAM21/CAPZIP"/>
</dbReference>
<reference evidence="3 4" key="1">
    <citation type="submission" date="2019-02" db="EMBL/GenBank/DDBJ databases">
        <title>Opniocepnalus argus genome.</title>
        <authorList>
            <person name="Zhou C."/>
            <person name="Xiao S."/>
        </authorList>
    </citation>
    <scope>NUCLEOTIDE SEQUENCE [LARGE SCALE GENOMIC DNA]</scope>
    <source>
        <strain evidence="3">OARG1902GOOAL</strain>
        <tissue evidence="3">Muscle</tissue>
    </source>
</reference>
<feature type="compositionally biased region" description="Polar residues" evidence="1">
    <location>
        <begin position="57"/>
        <end position="69"/>
    </location>
</feature>
<accession>A0A6G1QT46</accession>
<feature type="region of interest" description="Disordered" evidence="1">
    <location>
        <begin position="1"/>
        <end position="71"/>
    </location>
</feature>
<proteinExistence type="predicted"/>
<sequence length="328" mass="35692">MEEEAPSRRSVAELAGRFKGSAPPHDAPANETEKPVRRRPPRSLKIPQPQVDEQEQPSDGTSLPTTIKRNSGLIEKLQAKLILSPTAKAPSPKSPSFSLLSPGFTPPSPGSTSGPTSSKTTPTSPVATTPLTEEERPVSFEDPLSAAEPSILPSINKNRARHSLRRRPPSRRHRKSSSGDEVSVVNDVVETTLSSLDKPEDKTTAGREGHGGSEEQVGGQVFEKEAETDEVKDEKTDASTCPEQSKDDQSLAEPAEEDEKKKEGEERSIEGQDGSSSERKDEEEEKEEKQETQDKSEDEQKDVSSEEVTNTDGKEEGKNEESSQSSAR</sequence>
<dbReference type="Pfam" id="PF15255">
    <property type="entry name" value="CAP-ZIP_m"/>
    <property type="match status" value="1"/>
</dbReference>
<keyword evidence="4" id="KW-1185">Reference proteome</keyword>
<name>A0A6G1QT46_CHAAH</name>
<keyword evidence="3" id="KW-0418">Kinase</keyword>
<feature type="compositionally biased region" description="Basic and acidic residues" evidence="1">
    <location>
        <begin position="197"/>
        <end position="213"/>
    </location>
</feature>
<feature type="compositionally biased region" description="Low complexity" evidence="1">
    <location>
        <begin position="110"/>
        <end position="131"/>
    </location>
</feature>
<evidence type="ECO:0000313" key="4">
    <source>
        <dbReference type="Proteomes" id="UP000503349"/>
    </source>
</evidence>
<dbReference type="Proteomes" id="UP000503349">
    <property type="component" value="Chromosome 22"/>
</dbReference>
<dbReference type="AlphaFoldDB" id="A0A6G1QT46"/>
<evidence type="ECO:0000256" key="1">
    <source>
        <dbReference type="SAM" id="MobiDB-lite"/>
    </source>
</evidence>